<evidence type="ECO:0000313" key="2">
    <source>
        <dbReference type="EMBL" id="CAF1362074.1"/>
    </source>
</evidence>
<name>A0A815I2X0_9BILA</name>
<reference evidence="2" key="1">
    <citation type="submission" date="2021-02" db="EMBL/GenBank/DDBJ databases">
        <authorList>
            <person name="Nowell W R."/>
        </authorList>
    </citation>
    <scope>NUCLEOTIDE SEQUENCE</scope>
</reference>
<protein>
    <submittedName>
        <fullName evidence="2">Uncharacterized protein</fullName>
    </submittedName>
</protein>
<dbReference type="AlphaFoldDB" id="A0A815I2X0"/>
<feature type="compositionally biased region" description="Low complexity" evidence="1">
    <location>
        <begin position="40"/>
        <end position="52"/>
    </location>
</feature>
<gene>
    <name evidence="2" type="ORF">JYZ213_LOCUS35637</name>
</gene>
<comment type="caution">
    <text evidence="2">The sequence shown here is derived from an EMBL/GenBank/DDBJ whole genome shotgun (WGS) entry which is preliminary data.</text>
</comment>
<feature type="region of interest" description="Disordered" evidence="1">
    <location>
        <begin position="30"/>
        <end position="52"/>
    </location>
</feature>
<evidence type="ECO:0000256" key="1">
    <source>
        <dbReference type="SAM" id="MobiDB-lite"/>
    </source>
</evidence>
<proteinExistence type="predicted"/>
<accession>A0A815I2X0</accession>
<evidence type="ECO:0000313" key="3">
    <source>
        <dbReference type="Proteomes" id="UP000663845"/>
    </source>
</evidence>
<dbReference type="EMBL" id="CAJNOG010000806">
    <property type="protein sequence ID" value="CAF1362074.1"/>
    <property type="molecule type" value="Genomic_DNA"/>
</dbReference>
<sequence>MNNTSQQNLRAYVNVQNLHQVHNPIANQTANLEGNDNEQSEQNSEEVSNGSVVLQQPHTTTTSPFYRGVAFTFYPLMFMLHPILNIFPCYTTRQLERGIIKPDDTQLKDCRGNSPISFGPASKFTSSKIQCNLEFRAPNGKFYNAPYAFVRNVGNEFEIPNLYKPTLLENKRLKAVICTSSEQEPSIHPMYKIMNQLGRTVDSLLININEYTSM</sequence>
<organism evidence="2 3">
    <name type="scientific">Adineta steineri</name>
    <dbReference type="NCBI Taxonomy" id="433720"/>
    <lineage>
        <taxon>Eukaryota</taxon>
        <taxon>Metazoa</taxon>
        <taxon>Spiralia</taxon>
        <taxon>Gnathifera</taxon>
        <taxon>Rotifera</taxon>
        <taxon>Eurotatoria</taxon>
        <taxon>Bdelloidea</taxon>
        <taxon>Adinetida</taxon>
        <taxon>Adinetidae</taxon>
        <taxon>Adineta</taxon>
    </lineage>
</organism>
<dbReference type="Proteomes" id="UP000663845">
    <property type="component" value="Unassembled WGS sequence"/>
</dbReference>